<gene>
    <name evidence="2" type="ORF">CGXH109_LOCUS108747</name>
</gene>
<evidence type="ECO:0000313" key="3">
    <source>
        <dbReference type="Proteomes" id="UP001152533"/>
    </source>
</evidence>
<dbReference type="InterPro" id="IPR029057">
    <property type="entry name" value="PRTase-like"/>
</dbReference>
<dbReference type="Gene3D" id="3.40.50.2020">
    <property type="match status" value="1"/>
</dbReference>
<organism evidence="2 3">
    <name type="scientific">Colletotrichum noveboracense</name>
    <dbReference type="NCBI Taxonomy" id="2664923"/>
    <lineage>
        <taxon>Eukaryota</taxon>
        <taxon>Fungi</taxon>
        <taxon>Dikarya</taxon>
        <taxon>Ascomycota</taxon>
        <taxon>Pezizomycotina</taxon>
        <taxon>Sordariomycetes</taxon>
        <taxon>Hypocreomycetidae</taxon>
        <taxon>Glomerellales</taxon>
        <taxon>Glomerellaceae</taxon>
        <taxon>Colletotrichum</taxon>
        <taxon>Colletotrichum gloeosporioides species complex</taxon>
    </lineage>
</organism>
<comment type="caution">
    <text evidence="2">The sequence shown here is derived from an EMBL/GenBank/DDBJ whole genome shotgun (WGS) entry which is preliminary data.</text>
</comment>
<dbReference type="InterPro" id="IPR000836">
    <property type="entry name" value="PRTase_dom"/>
</dbReference>
<feature type="region of interest" description="Disordered" evidence="1">
    <location>
        <begin position="1"/>
        <end position="32"/>
    </location>
</feature>
<dbReference type="Proteomes" id="UP001152533">
    <property type="component" value="Unassembled WGS sequence"/>
</dbReference>
<evidence type="ECO:0000313" key="2">
    <source>
        <dbReference type="EMBL" id="CAI0651644.1"/>
    </source>
</evidence>
<protein>
    <recommendedName>
        <fullName evidence="4">Phosphoribosyltransferase domain-containing protein</fullName>
    </recommendedName>
</protein>
<feature type="non-terminal residue" evidence="2">
    <location>
        <position position="1"/>
    </location>
</feature>
<dbReference type="AlphaFoldDB" id="A0A9W4WGU4"/>
<name>A0A9W4WGU4_9PEZI</name>
<dbReference type="SUPFAM" id="SSF53271">
    <property type="entry name" value="PRTase-like"/>
    <property type="match status" value="1"/>
</dbReference>
<evidence type="ECO:0000256" key="1">
    <source>
        <dbReference type="SAM" id="MobiDB-lite"/>
    </source>
</evidence>
<keyword evidence="3" id="KW-1185">Reference proteome</keyword>
<sequence length="267" mass="28162">SGEGLSNGGERYNGNTENHEGPATTGANSSSGIASDNNAATVIAQEQLLPLIHDDLKKLADMIRIVPSFPRSGIDFRHVVDIAQIPGGSGNCTCLGQDQCLSAAKQLTSSFRGAWALASQLGLLLVPIPEAGKLAPPVISVVKPSSHISSRANGVHDRRIEMERDVLSRGASGLVVDGVFASGETMCSVLELLSKRDIGMGEVSVMVVADFPVHRGRLLLRISGFGLVDVKSVLVFRVASSYDKLGKDLDGDGAVVSKEISRQRVCF</sequence>
<proteinExistence type="predicted"/>
<dbReference type="CDD" id="cd06223">
    <property type="entry name" value="PRTases_typeI"/>
    <property type="match status" value="1"/>
</dbReference>
<accession>A0A9W4WGU4</accession>
<evidence type="ECO:0008006" key="4">
    <source>
        <dbReference type="Google" id="ProtNLM"/>
    </source>
</evidence>
<feature type="non-terminal residue" evidence="2">
    <location>
        <position position="267"/>
    </location>
</feature>
<dbReference type="EMBL" id="CAMGZC010001131">
    <property type="protein sequence ID" value="CAI0651644.1"/>
    <property type="molecule type" value="Genomic_DNA"/>
</dbReference>
<reference evidence="2" key="1">
    <citation type="submission" date="2022-08" db="EMBL/GenBank/DDBJ databases">
        <authorList>
            <person name="Giroux E."/>
            <person name="Giroux E."/>
        </authorList>
    </citation>
    <scope>NUCLEOTIDE SEQUENCE</scope>
    <source>
        <strain evidence="2">H1091258</strain>
    </source>
</reference>